<proteinExistence type="predicted"/>
<dbReference type="EMBL" id="JAPFCC010000001">
    <property type="protein sequence ID" value="MCW7553856.1"/>
    <property type="molecule type" value="Genomic_DNA"/>
</dbReference>
<dbReference type="Proteomes" id="UP001209854">
    <property type="component" value="Unassembled WGS sequence"/>
</dbReference>
<organism evidence="1 2">
    <name type="scientific">Endozoicomonas gorgoniicola</name>
    <dbReference type="NCBI Taxonomy" id="1234144"/>
    <lineage>
        <taxon>Bacteria</taxon>
        <taxon>Pseudomonadati</taxon>
        <taxon>Pseudomonadota</taxon>
        <taxon>Gammaproteobacteria</taxon>
        <taxon>Oceanospirillales</taxon>
        <taxon>Endozoicomonadaceae</taxon>
        <taxon>Endozoicomonas</taxon>
    </lineage>
</organism>
<gene>
    <name evidence="1" type="ORF">NX722_14720</name>
</gene>
<sequence length="100" mass="11473">MKTGRYCLMVKPENSFYAQAMTTPQALDVLSRIKTSGPADNKRQRPKTARYWLEQLKMLDKDRICNILAKVPEEVTTPAAMQFAEKIILENRRSLLCALN</sequence>
<evidence type="ECO:0000313" key="2">
    <source>
        <dbReference type="Proteomes" id="UP001209854"/>
    </source>
</evidence>
<name>A0ABT3MWU4_9GAMM</name>
<protein>
    <submittedName>
        <fullName evidence="1">Uncharacterized protein</fullName>
    </submittedName>
</protein>
<dbReference type="Gene3D" id="1.10.1070.20">
    <property type="match status" value="1"/>
</dbReference>
<keyword evidence="2" id="KW-1185">Reference proteome</keyword>
<comment type="caution">
    <text evidence="1">The sequence shown here is derived from an EMBL/GenBank/DDBJ whole genome shotgun (WGS) entry which is preliminary data.</text>
</comment>
<dbReference type="RefSeq" id="WP_262563596.1">
    <property type="nucleotide sequence ID" value="NZ_JAPFCC010000001.1"/>
</dbReference>
<reference evidence="1 2" key="1">
    <citation type="submission" date="2022-10" db="EMBL/GenBank/DDBJ databases">
        <title>High-quality genome sequences of two octocoral-associated bacteria, Endozoicomonas euniceicola EF212 and Endozoicomonas gorgoniicola PS125.</title>
        <authorList>
            <person name="Chiou Y.-J."/>
            <person name="Chen Y.-H."/>
        </authorList>
    </citation>
    <scope>NUCLEOTIDE SEQUENCE [LARGE SCALE GENOMIC DNA]</scope>
    <source>
        <strain evidence="1 2">PS125</strain>
    </source>
</reference>
<accession>A0ABT3MWU4</accession>
<evidence type="ECO:0000313" key="1">
    <source>
        <dbReference type="EMBL" id="MCW7553856.1"/>
    </source>
</evidence>